<dbReference type="InterPro" id="IPR052028">
    <property type="entry name" value="HipA_Ser/Thr_kinase"/>
</dbReference>
<evidence type="ECO:0000259" key="5">
    <source>
        <dbReference type="Pfam" id="PF13657"/>
    </source>
</evidence>
<sequence length="354" mass="39969">MAPAQSIERCLQVFINQDHIGTLYENNGLWRFEYQEAWLKSSAAFSLSPSLNLQSQVHSDTGTHRPVQWFFDNLLPEEGARAVIARDVKVSSEDAFGLLEAVGSESAGAITLLHPGDQMSTGELELLTAQELSKRIRRLPRAPLNDRTRKRMSLAGAQHKMLVVAHSGHLYEPVGQMPSTHILKPEHSQPELYSFTVRNEYFVMSLARLCGLTVPDVAVDYLPEPVYLVERFDRKGLFPDQQRIHVLDGCQLLDLAASNKYRFSTIESLKQLANLCRTRAQATIKLYRWVLFNFFVGNNDAHLKNLSFTYARGGIALLPHYDLLSTVIYEPIHKHIDAELSQPLGNARAGFHFD</sequence>
<keyword evidence="2" id="KW-0808">Transferase</keyword>
<accession>A0ABQ1RLS6</accession>
<feature type="domain" description="HipA N-terminal subdomain 1" evidence="5">
    <location>
        <begin position="11"/>
        <end position="112"/>
    </location>
</feature>
<dbReference type="RefSeq" id="WP_188503303.1">
    <property type="nucleotide sequence ID" value="NZ_BMGJ01000016.1"/>
</dbReference>
<evidence type="ECO:0000256" key="3">
    <source>
        <dbReference type="ARBA" id="ARBA00022777"/>
    </source>
</evidence>
<reference evidence="7" key="1">
    <citation type="journal article" date="2019" name="Int. J. Syst. Evol. Microbiol.">
        <title>The Global Catalogue of Microorganisms (GCM) 10K type strain sequencing project: providing services to taxonomists for standard genome sequencing and annotation.</title>
        <authorList>
            <consortium name="The Broad Institute Genomics Platform"/>
            <consortium name="The Broad Institute Genome Sequencing Center for Infectious Disease"/>
            <person name="Wu L."/>
            <person name="Ma J."/>
        </authorList>
    </citation>
    <scope>NUCLEOTIDE SEQUENCE [LARGE SCALE GENOMIC DNA]</scope>
    <source>
        <strain evidence="7">CGMCC 1.12923</strain>
    </source>
</reference>
<dbReference type="EMBL" id="BMGJ01000016">
    <property type="protein sequence ID" value="GGD74698.1"/>
    <property type="molecule type" value="Genomic_DNA"/>
</dbReference>
<proteinExistence type="inferred from homology"/>
<keyword evidence="3" id="KW-0418">Kinase</keyword>
<dbReference type="InterPro" id="IPR012893">
    <property type="entry name" value="HipA-like_C"/>
</dbReference>
<feature type="domain" description="HipA-like C-terminal" evidence="4">
    <location>
        <begin position="152"/>
        <end position="331"/>
    </location>
</feature>
<protein>
    <submittedName>
        <fullName evidence="6">Transcriptional regulator</fullName>
    </submittedName>
</protein>
<dbReference type="Gene3D" id="1.10.1070.20">
    <property type="match status" value="1"/>
</dbReference>
<dbReference type="InterPro" id="IPR017508">
    <property type="entry name" value="HipA_N1"/>
</dbReference>
<organism evidence="6 7">
    <name type="scientific">Lacimicrobium alkaliphilum</name>
    <dbReference type="NCBI Taxonomy" id="1526571"/>
    <lineage>
        <taxon>Bacteria</taxon>
        <taxon>Pseudomonadati</taxon>
        <taxon>Pseudomonadota</taxon>
        <taxon>Gammaproteobacteria</taxon>
        <taxon>Alteromonadales</taxon>
        <taxon>Alteromonadaceae</taxon>
        <taxon>Lacimicrobium</taxon>
    </lineage>
</organism>
<dbReference type="Pfam" id="PF07804">
    <property type="entry name" value="HipA_C"/>
    <property type="match status" value="1"/>
</dbReference>
<dbReference type="PANTHER" id="PTHR37419:SF1">
    <property type="entry name" value="SERINE_THREONINE-PROTEIN KINASE TOXIN HIPA"/>
    <property type="match status" value="1"/>
</dbReference>
<evidence type="ECO:0000256" key="2">
    <source>
        <dbReference type="ARBA" id="ARBA00022679"/>
    </source>
</evidence>
<evidence type="ECO:0000313" key="7">
    <source>
        <dbReference type="Proteomes" id="UP000614272"/>
    </source>
</evidence>
<dbReference type="Pfam" id="PF13657">
    <property type="entry name" value="Couple_hipA"/>
    <property type="match status" value="1"/>
</dbReference>
<comment type="caution">
    <text evidence="6">The sequence shown here is derived from an EMBL/GenBank/DDBJ whole genome shotgun (WGS) entry which is preliminary data.</text>
</comment>
<evidence type="ECO:0000256" key="1">
    <source>
        <dbReference type="ARBA" id="ARBA00010164"/>
    </source>
</evidence>
<evidence type="ECO:0000313" key="6">
    <source>
        <dbReference type="EMBL" id="GGD74698.1"/>
    </source>
</evidence>
<keyword evidence="7" id="KW-1185">Reference proteome</keyword>
<dbReference type="NCBIfam" id="TIGR03071">
    <property type="entry name" value="couple_hipA"/>
    <property type="match status" value="1"/>
</dbReference>
<dbReference type="PANTHER" id="PTHR37419">
    <property type="entry name" value="SERINE/THREONINE-PROTEIN KINASE TOXIN HIPA"/>
    <property type="match status" value="1"/>
</dbReference>
<name>A0ABQ1RLS6_9ALTE</name>
<dbReference type="Proteomes" id="UP000614272">
    <property type="component" value="Unassembled WGS sequence"/>
</dbReference>
<comment type="similarity">
    <text evidence="1">Belongs to the HipA Ser/Thr kinase family.</text>
</comment>
<evidence type="ECO:0000259" key="4">
    <source>
        <dbReference type="Pfam" id="PF07804"/>
    </source>
</evidence>
<gene>
    <name evidence="6" type="primary">hipA</name>
    <name evidence="6" type="ORF">GCM10011357_32160</name>
</gene>